<organism evidence="2 3">
    <name type="scientific">Tagetes erecta</name>
    <name type="common">African marigold</name>
    <dbReference type="NCBI Taxonomy" id="13708"/>
    <lineage>
        <taxon>Eukaryota</taxon>
        <taxon>Viridiplantae</taxon>
        <taxon>Streptophyta</taxon>
        <taxon>Embryophyta</taxon>
        <taxon>Tracheophyta</taxon>
        <taxon>Spermatophyta</taxon>
        <taxon>Magnoliopsida</taxon>
        <taxon>eudicotyledons</taxon>
        <taxon>Gunneridae</taxon>
        <taxon>Pentapetalae</taxon>
        <taxon>asterids</taxon>
        <taxon>campanulids</taxon>
        <taxon>Asterales</taxon>
        <taxon>Asteraceae</taxon>
        <taxon>Asteroideae</taxon>
        <taxon>Heliantheae alliance</taxon>
        <taxon>Tageteae</taxon>
        <taxon>Tagetes</taxon>
    </lineage>
</organism>
<feature type="compositionally biased region" description="Acidic residues" evidence="1">
    <location>
        <begin position="204"/>
        <end position="224"/>
    </location>
</feature>
<feature type="compositionally biased region" description="Polar residues" evidence="1">
    <location>
        <begin position="77"/>
        <end position="92"/>
    </location>
</feature>
<dbReference type="EMBL" id="JAUHHV010000001">
    <property type="protein sequence ID" value="KAK1434780.1"/>
    <property type="molecule type" value="Genomic_DNA"/>
</dbReference>
<dbReference type="AlphaFoldDB" id="A0AAD8L3D9"/>
<gene>
    <name evidence="2" type="ORF">QVD17_00532</name>
</gene>
<feature type="region of interest" description="Disordered" evidence="1">
    <location>
        <begin position="135"/>
        <end position="224"/>
    </location>
</feature>
<evidence type="ECO:0000313" key="2">
    <source>
        <dbReference type="EMBL" id="KAK1434780.1"/>
    </source>
</evidence>
<name>A0AAD8L3D9_TARER</name>
<dbReference type="Proteomes" id="UP001229421">
    <property type="component" value="Unassembled WGS sequence"/>
</dbReference>
<keyword evidence="3" id="KW-1185">Reference proteome</keyword>
<feature type="region of interest" description="Disordered" evidence="1">
    <location>
        <begin position="76"/>
        <end position="99"/>
    </location>
</feature>
<feature type="compositionally biased region" description="Gly residues" evidence="1">
    <location>
        <begin position="135"/>
        <end position="165"/>
    </location>
</feature>
<sequence length="224" mass="23362">MTKGSKSYGQSSSKSPAFIGYNAYVPVKTTVSFKPSGGGEGSYQNTSRFSYGDKHSGCYGRVTNKEKASAGEFEWKNGTTGTRSEYKQSSTERYGDKNGYTEVYNEQRFRNVTYDRSNCSNKSYITYNNDNCGGPYGGYGHGSNGGGSYGGYGNGGGGSYGGGYGSDSDDGGPDCGSDYGDDDGGSYGGSESDDDGGGSYGGSEYDDDDDDGGGGSDDGYDSDY</sequence>
<protein>
    <submittedName>
        <fullName evidence="2">Uncharacterized protein</fullName>
    </submittedName>
</protein>
<evidence type="ECO:0000313" key="3">
    <source>
        <dbReference type="Proteomes" id="UP001229421"/>
    </source>
</evidence>
<evidence type="ECO:0000256" key="1">
    <source>
        <dbReference type="SAM" id="MobiDB-lite"/>
    </source>
</evidence>
<comment type="caution">
    <text evidence="2">The sequence shown here is derived from an EMBL/GenBank/DDBJ whole genome shotgun (WGS) entry which is preliminary data.</text>
</comment>
<proteinExistence type="predicted"/>
<accession>A0AAD8L3D9</accession>
<reference evidence="2" key="1">
    <citation type="journal article" date="2023" name="bioRxiv">
        <title>Improved chromosome-level genome assembly for marigold (Tagetes erecta).</title>
        <authorList>
            <person name="Jiang F."/>
            <person name="Yuan L."/>
            <person name="Wang S."/>
            <person name="Wang H."/>
            <person name="Xu D."/>
            <person name="Wang A."/>
            <person name="Fan W."/>
        </authorList>
    </citation>
    <scope>NUCLEOTIDE SEQUENCE</scope>
    <source>
        <strain evidence="2">WSJ</strain>
        <tissue evidence="2">Leaf</tissue>
    </source>
</reference>